<feature type="domain" description="Septin-type G" evidence="9">
    <location>
        <begin position="82"/>
        <end position="358"/>
    </location>
</feature>
<comment type="subcellular location">
    <subcellularLocation>
        <location evidence="1">Bud neck</location>
    </subcellularLocation>
</comment>
<dbReference type="Gene3D" id="3.40.50.300">
    <property type="entry name" value="P-loop containing nucleotide triphosphate hydrolases"/>
    <property type="match status" value="1"/>
</dbReference>
<feature type="compositionally biased region" description="Polar residues" evidence="8">
    <location>
        <begin position="446"/>
        <end position="456"/>
    </location>
</feature>
<dbReference type="STRING" id="1071380.I2H4B0"/>
<dbReference type="GO" id="GO:0005619">
    <property type="term" value="C:ascospore wall"/>
    <property type="evidence" value="ECO:0007669"/>
    <property type="project" value="EnsemblFungi"/>
</dbReference>
<dbReference type="InterPro" id="IPR030379">
    <property type="entry name" value="G_SEPTIN_dom"/>
</dbReference>
<dbReference type="GO" id="GO:0001400">
    <property type="term" value="C:mating projection base"/>
    <property type="evidence" value="ECO:0007669"/>
    <property type="project" value="EnsemblFungi"/>
</dbReference>
<dbReference type="OrthoDB" id="416553at2759"/>
<dbReference type="InterPro" id="IPR016491">
    <property type="entry name" value="Septin"/>
</dbReference>
<dbReference type="GO" id="GO:0005525">
    <property type="term" value="F:GTP binding"/>
    <property type="evidence" value="ECO:0007669"/>
    <property type="project" value="UniProtKB-KW"/>
</dbReference>
<keyword evidence="5 7" id="KW-0342">GTP-binding</keyword>
<evidence type="ECO:0000256" key="2">
    <source>
        <dbReference type="ARBA" id="ARBA00022618"/>
    </source>
</evidence>
<dbReference type="PROSITE" id="PS51719">
    <property type="entry name" value="G_SEPTIN"/>
    <property type="match status" value="1"/>
</dbReference>
<dbReference type="GO" id="GO:0031105">
    <property type="term" value="C:septin complex"/>
    <property type="evidence" value="ECO:0007669"/>
    <property type="project" value="EnsemblFungi"/>
</dbReference>
<dbReference type="GO" id="GO:0005200">
    <property type="term" value="F:structural constituent of cytoskeleton"/>
    <property type="evidence" value="ECO:0007669"/>
    <property type="project" value="EnsemblFungi"/>
</dbReference>
<dbReference type="GO" id="GO:0010314">
    <property type="term" value="F:phosphatidylinositol-5-phosphate binding"/>
    <property type="evidence" value="ECO:0007669"/>
    <property type="project" value="EnsemblFungi"/>
</dbReference>
<evidence type="ECO:0000256" key="1">
    <source>
        <dbReference type="ARBA" id="ARBA00004266"/>
    </source>
</evidence>
<evidence type="ECO:0000259" key="9">
    <source>
        <dbReference type="PROSITE" id="PS51719"/>
    </source>
</evidence>
<dbReference type="FunFam" id="3.40.50.300:FF:000162">
    <property type="entry name" value="septin-7 isoform X1"/>
    <property type="match status" value="1"/>
</dbReference>
<dbReference type="AlphaFoldDB" id="I2H4B0"/>
<proteinExistence type="inferred from homology"/>
<sequence length="464" mass="53482">MDNLSNSSGSTGNSANDRRHSSDHNSTTHTSPMDIDGAPAPIAAPARVVPPHQEVKIIHRDINTYVGFANLPKQWHRKSIRRGFNFNLLCVGQSGLGKSTLINTLFNKDIYDLHQSEIGEDDFVSNEEEEEDNDRVKIDTISTTIEENGVELNLTVIEAPGFGDFIDNTNSWEPIIDEINSRFDQYLDSENKIDRSNIIHEDNRIHACLYFIEPTGHNLKALDLKFMEMIHTKCNLIPIISKSDILDDNEIFEFKNVIKQQLLENNIEYFKPPTYAVDDSESIAMTEQLYDLIPYAIVGGEQGTRSRSYPWGIIEVDNPQHCDFVFLRDVLIKNFMEELREKTNTVLYENYRSNKLKSLGIKQDNSVFREYDPELKELEDKKLHEAKLAKLETEMKTVFQQKVSEKEKKLQKSESELFQRHKEMKDKLTKQLKALEEKKHQLEMSLANQVSNSPVQSKKKGFLR</sequence>
<dbReference type="Proteomes" id="UP000002866">
    <property type="component" value="Chromosome 5"/>
</dbReference>
<evidence type="ECO:0000256" key="4">
    <source>
        <dbReference type="ARBA" id="ARBA00023054"/>
    </source>
</evidence>
<dbReference type="PANTHER" id="PTHR18884">
    <property type="entry name" value="SEPTIN"/>
    <property type="match status" value="1"/>
</dbReference>
<dbReference type="PIRSF" id="PIRSF006698">
    <property type="entry name" value="Septin"/>
    <property type="match status" value="1"/>
</dbReference>
<evidence type="ECO:0000256" key="3">
    <source>
        <dbReference type="ARBA" id="ARBA00022741"/>
    </source>
</evidence>
<dbReference type="eggNOG" id="KOG2655">
    <property type="taxonomic scope" value="Eukaryota"/>
</dbReference>
<dbReference type="EMBL" id="HE806320">
    <property type="protein sequence ID" value="CCH61212.1"/>
    <property type="molecule type" value="Genomic_DNA"/>
</dbReference>
<dbReference type="GO" id="GO:0070273">
    <property type="term" value="F:phosphatidylinositol-4-phosphate binding"/>
    <property type="evidence" value="ECO:0007669"/>
    <property type="project" value="EnsemblFungi"/>
</dbReference>
<accession>I2H4B0</accession>
<dbReference type="FunCoup" id="I2H4B0">
    <property type="interactions" value="567"/>
</dbReference>
<evidence type="ECO:0000313" key="11">
    <source>
        <dbReference type="Proteomes" id="UP000002866"/>
    </source>
</evidence>
<keyword evidence="3 7" id="KW-0547">Nucleotide-binding</keyword>
<feature type="region of interest" description="Disordered" evidence="8">
    <location>
        <begin position="444"/>
        <end position="464"/>
    </location>
</feature>
<dbReference type="RefSeq" id="XP_004180731.1">
    <property type="nucleotide sequence ID" value="XM_004180683.1"/>
</dbReference>
<dbReference type="HOGENOM" id="CLU_017718_8_0_1"/>
<name>I2H4B0_HENB6</name>
<keyword evidence="2" id="KW-0132">Cell division</keyword>
<feature type="compositionally biased region" description="Low complexity" evidence="8">
    <location>
        <begin position="1"/>
        <end position="14"/>
    </location>
</feature>
<dbReference type="CDD" id="cd01850">
    <property type="entry name" value="CDC_Septin"/>
    <property type="match status" value="1"/>
</dbReference>
<dbReference type="GO" id="GO:0000281">
    <property type="term" value="P:mitotic cytokinesis"/>
    <property type="evidence" value="ECO:0007669"/>
    <property type="project" value="EnsemblFungi"/>
</dbReference>
<evidence type="ECO:0000256" key="7">
    <source>
        <dbReference type="RuleBase" id="RU004560"/>
    </source>
</evidence>
<dbReference type="GO" id="GO:0000921">
    <property type="term" value="P:septin ring assembly"/>
    <property type="evidence" value="ECO:0007669"/>
    <property type="project" value="EnsemblFungi"/>
</dbReference>
<comment type="similarity">
    <text evidence="7">Belongs to the TRAFAC class TrmE-Era-EngA-EngB-Septin-like GTPase superfamily. Septin GTPase family.</text>
</comment>
<dbReference type="InParanoid" id="I2H4B0"/>
<dbReference type="Pfam" id="PF00735">
    <property type="entry name" value="Septin"/>
    <property type="match status" value="1"/>
</dbReference>
<keyword evidence="11" id="KW-1185">Reference proteome</keyword>
<dbReference type="SUPFAM" id="SSF52540">
    <property type="entry name" value="P-loop containing nucleoside triphosphate hydrolases"/>
    <property type="match status" value="1"/>
</dbReference>
<dbReference type="GO" id="GO:0032160">
    <property type="term" value="C:septin filament array"/>
    <property type="evidence" value="ECO:0007669"/>
    <property type="project" value="EnsemblFungi"/>
</dbReference>
<evidence type="ECO:0000256" key="6">
    <source>
        <dbReference type="ARBA" id="ARBA00023306"/>
    </source>
</evidence>
<gene>
    <name evidence="10" type="primary">TBLA0E01550</name>
    <name evidence="10" type="ORF">TBLA_0E01550</name>
</gene>
<protein>
    <recommendedName>
        <fullName evidence="9">Septin-type G domain-containing protein</fullName>
    </recommendedName>
</protein>
<dbReference type="OMA" id="RSNPMGS"/>
<evidence type="ECO:0000256" key="5">
    <source>
        <dbReference type="ARBA" id="ARBA00023134"/>
    </source>
</evidence>
<evidence type="ECO:0000256" key="8">
    <source>
        <dbReference type="SAM" id="MobiDB-lite"/>
    </source>
</evidence>
<dbReference type="InterPro" id="IPR027417">
    <property type="entry name" value="P-loop_NTPase"/>
</dbReference>
<dbReference type="KEGG" id="tbl:TBLA_0E01550"/>
<evidence type="ECO:0000313" key="10">
    <source>
        <dbReference type="EMBL" id="CCH61212.1"/>
    </source>
</evidence>
<feature type="region of interest" description="Disordered" evidence="8">
    <location>
        <begin position="1"/>
        <end position="43"/>
    </location>
</feature>
<keyword evidence="6" id="KW-0131">Cell cycle</keyword>
<organism evidence="10 11">
    <name type="scientific">Henningerozyma blattae (strain ATCC 34711 / CBS 6284 / DSM 70876 / NBRC 10599 / NRRL Y-10934 / UCD 77-7)</name>
    <name type="common">Yeast</name>
    <name type="synonym">Tetrapisispora blattae</name>
    <dbReference type="NCBI Taxonomy" id="1071380"/>
    <lineage>
        <taxon>Eukaryota</taxon>
        <taxon>Fungi</taxon>
        <taxon>Dikarya</taxon>
        <taxon>Ascomycota</taxon>
        <taxon>Saccharomycotina</taxon>
        <taxon>Saccharomycetes</taxon>
        <taxon>Saccharomycetales</taxon>
        <taxon>Saccharomycetaceae</taxon>
        <taxon>Henningerozyma</taxon>
    </lineage>
</organism>
<dbReference type="GO" id="GO:0005628">
    <property type="term" value="C:prospore membrane"/>
    <property type="evidence" value="ECO:0007669"/>
    <property type="project" value="EnsemblFungi"/>
</dbReference>
<dbReference type="GO" id="GO:1990317">
    <property type="term" value="C:Gin4 complex"/>
    <property type="evidence" value="ECO:0007669"/>
    <property type="project" value="EnsemblFungi"/>
</dbReference>
<dbReference type="GO" id="GO:0031107">
    <property type="term" value="P:septin ring disassembly"/>
    <property type="evidence" value="ECO:0007669"/>
    <property type="project" value="EnsemblFungi"/>
</dbReference>
<keyword evidence="4" id="KW-0175">Coiled coil</keyword>
<dbReference type="GeneID" id="14496285"/>
<reference evidence="10 11" key="1">
    <citation type="journal article" date="2011" name="Proc. Natl. Acad. Sci. U.S.A.">
        <title>Evolutionary erosion of yeast sex chromosomes by mating-type switching accidents.</title>
        <authorList>
            <person name="Gordon J.L."/>
            <person name="Armisen D."/>
            <person name="Proux-Wera E."/>
            <person name="Oheigeartaigh S.S."/>
            <person name="Byrne K.P."/>
            <person name="Wolfe K.H."/>
        </authorList>
    </citation>
    <scope>NUCLEOTIDE SEQUENCE [LARGE SCALE GENOMIC DNA]</scope>
    <source>
        <strain evidence="11">ATCC 34711 / CBS 6284 / DSM 70876 / NBRC 10599 / NRRL Y-10934 / UCD 77-7</strain>
    </source>
</reference>